<dbReference type="Proteomes" id="UP001163324">
    <property type="component" value="Chromosome 1"/>
</dbReference>
<name>A0ACC0VD00_9HYPO</name>
<reference evidence="1" key="1">
    <citation type="submission" date="2022-10" db="EMBL/GenBank/DDBJ databases">
        <title>Complete Genome of Trichothecium roseum strain YXFP-22015, a Plant Pathogen Isolated from Citrus.</title>
        <authorList>
            <person name="Wang Y."/>
            <person name="Zhu L."/>
        </authorList>
    </citation>
    <scope>NUCLEOTIDE SEQUENCE</scope>
    <source>
        <strain evidence="1">YXFP-22015</strain>
    </source>
</reference>
<evidence type="ECO:0000313" key="1">
    <source>
        <dbReference type="EMBL" id="KAI9903705.1"/>
    </source>
</evidence>
<accession>A0ACC0VD00</accession>
<protein>
    <submittedName>
        <fullName evidence="1">Uncharacterized protein</fullName>
    </submittedName>
</protein>
<sequence length="817" mass="90218">MDISLETPTRTPSPTFPPLNGEIPDFKSDASIVLVGIRGAGKSTLAIIASSAMKRKVVDLENAFQRTVGVSSPNFKKARGAAECHHQQFKVLQTILERYRTDAIIVCSWMESRVQSLLRDFASTCPVVHIVRDAEAIRDHLKLANNQKLQNLLSVSEAIFRTCTNFEFFNVSDRSNESEGIGATQPVLSSPYLTLKQAEKHFLKFLSLIYPPGTIKFMESAFPLANVPVVDREFTYAVSLSLESILGDDSVEEKVLGADVIQLVVPDMTLLTRGDLEDGFANIASSMAKGVAVLRRTTALPILVHIVLPEEKHEEYLSLYCDLISHAFRLGPEFTTLDLRLCERDITRFLRTKGRGKVMAHRHFDTNAPSWRSPTWITLYKKASHMGCDIVRLLRSCSAQKDEFGLNRLRIEVEDADCPHIPLVAFNTGSHGRHTACFNQVFTTVSPSTNELVTSQLTAKMATKSLFSSYVYDPMKLYVFGAKVDYSMSPAMHNSALEALGVPHRYAPHSADSLSKIRHLIEDPNFGGASVGLPFKVEIITVTHSLSRHAQAIGAANTLIPIRRLSDDGSIPRGSSFFNDIGRSGPVKALYGENTDWIGIRACIRRGLSPANAVKPGTCGMVIGAGGMARAAVYAMLQIGVQNIAIYNRTKANADKMASHFAQLLQKEDFQSLGAGSESKFYVVGSRDESWPAAINHPTIIVSCIPTHSIGDMPAPDFVLPEDWLKSRTGGVVIEFGYKTLNTPLLTQVRRHASRGWVALDGLDLLPEQGYAQFEFFTGRRAPRMVMRRSLWDAYMEKHGASVEELRSMPREATGND</sequence>
<comment type="caution">
    <text evidence="1">The sequence shown here is derived from an EMBL/GenBank/DDBJ whole genome shotgun (WGS) entry which is preliminary data.</text>
</comment>
<gene>
    <name evidence="1" type="ORF">N3K66_000234</name>
</gene>
<keyword evidence="2" id="KW-1185">Reference proteome</keyword>
<dbReference type="EMBL" id="CM047940">
    <property type="protein sequence ID" value="KAI9903705.1"/>
    <property type="molecule type" value="Genomic_DNA"/>
</dbReference>
<organism evidence="1 2">
    <name type="scientific">Trichothecium roseum</name>
    <dbReference type="NCBI Taxonomy" id="47278"/>
    <lineage>
        <taxon>Eukaryota</taxon>
        <taxon>Fungi</taxon>
        <taxon>Dikarya</taxon>
        <taxon>Ascomycota</taxon>
        <taxon>Pezizomycotina</taxon>
        <taxon>Sordariomycetes</taxon>
        <taxon>Hypocreomycetidae</taxon>
        <taxon>Hypocreales</taxon>
        <taxon>Hypocreales incertae sedis</taxon>
        <taxon>Trichothecium</taxon>
    </lineage>
</organism>
<evidence type="ECO:0000313" key="2">
    <source>
        <dbReference type="Proteomes" id="UP001163324"/>
    </source>
</evidence>
<proteinExistence type="predicted"/>